<evidence type="ECO:0000313" key="4">
    <source>
        <dbReference type="Proteomes" id="UP001295794"/>
    </source>
</evidence>
<dbReference type="AlphaFoldDB" id="A0AAD2HZV8"/>
<feature type="domain" description="F-box" evidence="2">
    <location>
        <begin position="46"/>
        <end position="95"/>
    </location>
</feature>
<dbReference type="Proteomes" id="UP001295794">
    <property type="component" value="Unassembled WGS sequence"/>
</dbReference>
<dbReference type="InterPro" id="IPR001810">
    <property type="entry name" value="F-box_dom"/>
</dbReference>
<evidence type="ECO:0000259" key="2">
    <source>
        <dbReference type="Pfam" id="PF12937"/>
    </source>
</evidence>
<proteinExistence type="predicted"/>
<organism evidence="3 4">
    <name type="scientific">Mycena citricolor</name>
    <dbReference type="NCBI Taxonomy" id="2018698"/>
    <lineage>
        <taxon>Eukaryota</taxon>
        <taxon>Fungi</taxon>
        <taxon>Dikarya</taxon>
        <taxon>Basidiomycota</taxon>
        <taxon>Agaricomycotina</taxon>
        <taxon>Agaricomycetes</taxon>
        <taxon>Agaricomycetidae</taxon>
        <taxon>Agaricales</taxon>
        <taxon>Marasmiineae</taxon>
        <taxon>Mycenaceae</taxon>
        <taxon>Mycena</taxon>
    </lineage>
</organism>
<comment type="caution">
    <text evidence="3">The sequence shown here is derived from an EMBL/GenBank/DDBJ whole genome shotgun (WGS) entry which is preliminary data.</text>
</comment>
<dbReference type="Pfam" id="PF12937">
    <property type="entry name" value="F-box-like"/>
    <property type="match status" value="1"/>
</dbReference>
<accession>A0AAD2HZV8</accession>
<reference evidence="3" key="1">
    <citation type="submission" date="2023-11" db="EMBL/GenBank/DDBJ databases">
        <authorList>
            <person name="De Vega J J."/>
            <person name="De Vega J J."/>
        </authorList>
    </citation>
    <scope>NUCLEOTIDE SEQUENCE</scope>
</reference>
<evidence type="ECO:0000313" key="3">
    <source>
        <dbReference type="EMBL" id="CAK5284880.1"/>
    </source>
</evidence>
<sequence length="483" mass="54420">MNTRELRKRISALDRSISILQDQLHLLEAEKADLATQLCRSTYPVESLPPEIIVHIFVDYIAALDKPTLFPAFLGVCRTWRQIALGTAGLWNDIVIPWQHPQPDVLLQRWVERAGPRIPLDIYMGLETTEPVLAVLGAHASRWRRLVLRMSMRSTLAVAPGDGSGSWECLEELDVLADLQHAAVLSPVTGLFSAPRLRRVCVHSFPATQFVLPWTQITSLALLNQSLAQCLMIISQTRQLEALHVSLTNRNTSHHPISLVLPALRRFKIERDAVPPILGYMTLPLLTDLDVSGHVDGVISLVMRSGCTITHLRLSHMLMDEDPVYACLRALPGVTHLVVASPRTEDLADFLWTLADASYHTQDPPVILLPMLQSFVLKNCLDVLELESVVRLLETRCRQREGYALPTALLRTFRATWGEDVDEDEGFKDPIPVIKQLVREGLSLQLDMPQYWQSQELNWHMVSVGLSSLRVSCLQIQELKRLD</sequence>
<keyword evidence="1" id="KW-0175">Coiled coil</keyword>
<protein>
    <recommendedName>
        <fullName evidence="2">F-box domain-containing protein</fullName>
    </recommendedName>
</protein>
<keyword evidence="4" id="KW-1185">Reference proteome</keyword>
<evidence type="ECO:0000256" key="1">
    <source>
        <dbReference type="SAM" id="Coils"/>
    </source>
</evidence>
<dbReference type="Gene3D" id="1.20.1280.50">
    <property type="match status" value="1"/>
</dbReference>
<gene>
    <name evidence="3" type="ORF">MYCIT1_LOCUS38393</name>
</gene>
<feature type="coiled-coil region" evidence="1">
    <location>
        <begin position="10"/>
        <end position="37"/>
    </location>
</feature>
<dbReference type="EMBL" id="CAVNYO010000481">
    <property type="protein sequence ID" value="CAK5284880.1"/>
    <property type="molecule type" value="Genomic_DNA"/>
</dbReference>
<name>A0AAD2HZV8_9AGAR</name>